<dbReference type="InterPro" id="IPR007554">
    <property type="entry name" value="Glycerophosphate_synth"/>
</dbReference>
<organism evidence="1 2">
    <name type="scientific">Candidatus Yonathbacteria bacterium RIFCSPLOWO2_01_FULL_43_27</name>
    <dbReference type="NCBI Taxonomy" id="1802726"/>
    <lineage>
        <taxon>Bacteria</taxon>
        <taxon>Candidatus Yonathiibacteriota</taxon>
    </lineage>
</organism>
<dbReference type="AlphaFoldDB" id="A0A1G2SBS3"/>
<dbReference type="Proteomes" id="UP000178817">
    <property type="component" value="Unassembled WGS sequence"/>
</dbReference>
<gene>
    <name evidence="1" type="ORF">A3B07_02570</name>
</gene>
<proteinExistence type="predicted"/>
<protein>
    <submittedName>
        <fullName evidence="1">Uncharacterized protein</fullName>
    </submittedName>
</protein>
<dbReference type="STRING" id="1802726.A3B07_02570"/>
<dbReference type="GO" id="GO:0047355">
    <property type="term" value="F:CDP-glycerol glycerophosphotransferase activity"/>
    <property type="evidence" value="ECO:0007669"/>
    <property type="project" value="InterPro"/>
</dbReference>
<dbReference type="InterPro" id="IPR043148">
    <property type="entry name" value="TagF_C"/>
</dbReference>
<dbReference type="EMBL" id="MHUV01000006">
    <property type="protein sequence ID" value="OHA82483.1"/>
    <property type="molecule type" value="Genomic_DNA"/>
</dbReference>
<evidence type="ECO:0000313" key="2">
    <source>
        <dbReference type="Proteomes" id="UP000178817"/>
    </source>
</evidence>
<evidence type="ECO:0000313" key="1">
    <source>
        <dbReference type="EMBL" id="OHA82483.1"/>
    </source>
</evidence>
<dbReference type="GO" id="GO:0016020">
    <property type="term" value="C:membrane"/>
    <property type="evidence" value="ECO:0007669"/>
    <property type="project" value="InterPro"/>
</dbReference>
<reference evidence="1 2" key="1">
    <citation type="journal article" date="2016" name="Nat. Commun.">
        <title>Thousands of microbial genomes shed light on interconnected biogeochemical processes in an aquifer system.</title>
        <authorList>
            <person name="Anantharaman K."/>
            <person name="Brown C.T."/>
            <person name="Hug L.A."/>
            <person name="Sharon I."/>
            <person name="Castelle C.J."/>
            <person name="Probst A.J."/>
            <person name="Thomas B.C."/>
            <person name="Singh A."/>
            <person name="Wilkins M.J."/>
            <person name="Karaoz U."/>
            <person name="Brodie E.L."/>
            <person name="Williams K.H."/>
            <person name="Hubbard S.S."/>
            <person name="Banfield J.F."/>
        </authorList>
    </citation>
    <scope>NUCLEOTIDE SEQUENCE [LARGE SCALE GENOMIC DNA]</scope>
</reference>
<sequence>MNTTNGKTLIILYEIGHIDIVLAHFGAEKIKSGHGPVIVPIDYGIELALRDRGIPFHSMMDYSARSSLKERGLLVSGIMRQMYTDAEFNFFEHNGIHLGKIIGYSFGEYVLRVLYHLDIFDFILGQFKNIETVYIPESLMKLPSTVGQLAIFEVRVGIDMMAFLAQKKGISLHIIPCTPDVILRGGLRRFKQSFTRGVFIRLIKIFSSIIALFRKRTAMKIFVSDYWWHIDSFITKMNDVEVTMMERKEVQNAREYLWKYKIRFNHPRDYSTIFMRHRAEKKRQFYEQMWQTLDEHSRFSQQFMWYGINFWEVVRPAYEHLVTSFSKDTVEAIEATERIFKKQGIGSVILRASQSGQIHFPILGLVAHKMSIPAIELQHGLECSGEFSLSVYKNADTLASYGPLIKKEIEGVHGTNLKVLDIGSPRFDQYRNKTISEEIKSKLRKKLNIDPERPVLLYIATDIVLGQTHDTYSMLRLFKNIAEATRCIEGLQVIIKIRPGPATEYFLKRSLKEAFGERCCIAQYENLHELISIANVVASSFSTVVLETMIAEKPVVLVGFDKNDLVLMESHFLPYEEACALRIARTKEELVQCMRTLVSNPAEAVTLVNNANNFLKKNFSFDGKSAERTAVFLEALRD</sequence>
<comment type="caution">
    <text evidence="1">The sequence shown here is derived from an EMBL/GenBank/DDBJ whole genome shotgun (WGS) entry which is preliminary data.</text>
</comment>
<dbReference type="Gene3D" id="3.40.50.12580">
    <property type="match status" value="1"/>
</dbReference>
<accession>A0A1G2SBS3</accession>
<dbReference type="SUPFAM" id="SSF53756">
    <property type="entry name" value="UDP-Glycosyltransferase/glycogen phosphorylase"/>
    <property type="match status" value="1"/>
</dbReference>
<name>A0A1G2SBS3_9BACT</name>
<dbReference type="Pfam" id="PF04464">
    <property type="entry name" value="Glyphos_transf"/>
    <property type="match status" value="1"/>
</dbReference>